<dbReference type="Proteomes" id="UP000198670">
    <property type="component" value="Unassembled WGS sequence"/>
</dbReference>
<keyword evidence="2" id="KW-1185">Reference proteome</keyword>
<organism evidence="1 2">
    <name type="scientific">Parapedobacter indicus</name>
    <dbReference type="NCBI Taxonomy" id="1477437"/>
    <lineage>
        <taxon>Bacteria</taxon>
        <taxon>Pseudomonadati</taxon>
        <taxon>Bacteroidota</taxon>
        <taxon>Sphingobacteriia</taxon>
        <taxon>Sphingobacteriales</taxon>
        <taxon>Sphingobacteriaceae</taxon>
        <taxon>Parapedobacter</taxon>
    </lineage>
</organism>
<name>A0A1I3E083_9SPHI</name>
<accession>A0A1I3E083</accession>
<gene>
    <name evidence="1" type="ORF">SAMN05444682_101701</name>
</gene>
<evidence type="ECO:0000313" key="2">
    <source>
        <dbReference type="Proteomes" id="UP000198670"/>
    </source>
</evidence>
<evidence type="ECO:0008006" key="3">
    <source>
        <dbReference type="Google" id="ProtNLM"/>
    </source>
</evidence>
<dbReference type="EMBL" id="FOQO01000001">
    <property type="protein sequence ID" value="SFH92091.1"/>
    <property type="molecule type" value="Genomic_DNA"/>
</dbReference>
<dbReference type="STRING" id="1477437.SAMN05444682_101701"/>
<dbReference type="OrthoDB" id="796548at2"/>
<proteinExistence type="predicted"/>
<dbReference type="AlphaFoldDB" id="A0A1I3E083"/>
<dbReference type="RefSeq" id="WP_090624212.1">
    <property type="nucleotide sequence ID" value="NZ_FOQO01000001.1"/>
</dbReference>
<protein>
    <recommendedName>
        <fullName evidence="3">HTH cro/C1-type domain-containing protein</fullName>
    </recommendedName>
</protein>
<sequence length="137" mass="15474">MSLNTRIQHLIDIKAGGNKTRFAALLDYSPQHLNNILNGVVGLTVVERILRAFPDVDARWLILGEGSPIVANPEVRKELYSRVSQLIELDGYLPYMSSQDIERYRKAIGNGAEISFSAQQLHEWKKAIEKSKVNAKR</sequence>
<evidence type="ECO:0000313" key="1">
    <source>
        <dbReference type="EMBL" id="SFH92091.1"/>
    </source>
</evidence>
<reference evidence="1 2" key="1">
    <citation type="submission" date="2016-10" db="EMBL/GenBank/DDBJ databases">
        <authorList>
            <person name="de Groot N.N."/>
        </authorList>
    </citation>
    <scope>NUCLEOTIDE SEQUENCE [LARGE SCALE GENOMIC DNA]</scope>
    <source>
        <strain evidence="1 2">RK1</strain>
    </source>
</reference>